<reference evidence="1 2" key="1">
    <citation type="journal article" date="2015" name="Genome Announc.">
        <title>Draft Genome Sequence of a Heterotrophic Facultative Anaerobic Thermophilic Bacterium, Ardenticatena maritima Strain 110ST.</title>
        <authorList>
            <person name="Kawaichi S."/>
            <person name="Yoshida T."/>
            <person name="Sako Y."/>
            <person name="Nakamura R."/>
        </authorList>
    </citation>
    <scope>NUCLEOTIDE SEQUENCE [LARGE SCALE GENOMIC DNA]</scope>
    <source>
        <strain evidence="1 2">110S</strain>
    </source>
</reference>
<proteinExistence type="predicted"/>
<organism evidence="1 2">
    <name type="scientific">Ardenticatena maritima</name>
    <dbReference type="NCBI Taxonomy" id="872965"/>
    <lineage>
        <taxon>Bacteria</taxon>
        <taxon>Bacillati</taxon>
        <taxon>Chloroflexota</taxon>
        <taxon>Ardenticatenia</taxon>
        <taxon>Ardenticatenales</taxon>
        <taxon>Ardenticatenaceae</taxon>
        <taxon>Ardenticatena</taxon>
    </lineage>
</organism>
<protein>
    <submittedName>
        <fullName evidence="1">Uncharacterized protein</fullName>
    </submittedName>
</protein>
<reference evidence="2" key="2">
    <citation type="submission" date="2015-08" db="EMBL/GenBank/DDBJ databases">
        <title>Draft Genome Sequence of a Heterotrophic Facultative Anaerobic Bacterium Ardenticatena maritima Strain 110S.</title>
        <authorList>
            <person name="Kawaichi S."/>
            <person name="Yoshida T."/>
            <person name="Sako Y."/>
            <person name="Nakamura R."/>
        </authorList>
    </citation>
    <scope>NUCLEOTIDE SEQUENCE [LARGE SCALE GENOMIC DNA]</scope>
    <source>
        <strain evidence="2">110S</strain>
    </source>
</reference>
<dbReference type="EMBL" id="BBZA01000265">
    <property type="protein sequence ID" value="GAP64430.1"/>
    <property type="molecule type" value="Genomic_DNA"/>
</dbReference>
<gene>
    <name evidence="1" type="ORF">ARMA_2853</name>
</gene>
<evidence type="ECO:0000313" key="2">
    <source>
        <dbReference type="Proteomes" id="UP000037784"/>
    </source>
</evidence>
<dbReference type="InParanoid" id="A0A0M9UDX5"/>
<dbReference type="AlphaFoldDB" id="A0A0M9UDX5"/>
<evidence type="ECO:0000313" key="1">
    <source>
        <dbReference type="EMBL" id="GAP64430.1"/>
    </source>
</evidence>
<sequence length="38" mass="4237">MTLKPANFYLYGTQIKQARHKAAPAFSHSAAFTNRAAR</sequence>
<keyword evidence="2" id="KW-1185">Reference proteome</keyword>
<name>A0A0M9UDX5_9CHLR</name>
<dbReference type="Proteomes" id="UP000037784">
    <property type="component" value="Unassembled WGS sequence"/>
</dbReference>
<accession>A0A0M9UDX5</accession>
<comment type="caution">
    <text evidence="1">The sequence shown here is derived from an EMBL/GenBank/DDBJ whole genome shotgun (WGS) entry which is preliminary data.</text>
</comment>